<keyword evidence="2" id="KW-1185">Reference proteome</keyword>
<reference evidence="1 2" key="1">
    <citation type="submission" date="2023-11" db="EMBL/GenBank/DDBJ databases">
        <title>Halocaridina rubra genome assembly.</title>
        <authorList>
            <person name="Smith C."/>
        </authorList>
    </citation>
    <scope>NUCLEOTIDE SEQUENCE [LARGE SCALE GENOMIC DNA]</scope>
    <source>
        <strain evidence="1">EP-1</strain>
        <tissue evidence="1">Whole</tissue>
    </source>
</reference>
<name>A0AAN8XKA3_HALRR</name>
<feature type="non-terminal residue" evidence="1">
    <location>
        <position position="63"/>
    </location>
</feature>
<proteinExistence type="predicted"/>
<dbReference type="GO" id="GO:0005509">
    <property type="term" value="F:calcium ion binding"/>
    <property type="evidence" value="ECO:0007669"/>
    <property type="project" value="TreeGrafter"/>
</dbReference>
<dbReference type="Proteomes" id="UP001381693">
    <property type="component" value="Unassembled WGS sequence"/>
</dbReference>
<dbReference type="AlphaFoldDB" id="A0AAN8XKA3"/>
<accession>A0AAN8XKA3</accession>
<dbReference type="GO" id="GO:0031210">
    <property type="term" value="F:phosphatidylcholine binding"/>
    <property type="evidence" value="ECO:0007669"/>
    <property type="project" value="TreeGrafter"/>
</dbReference>
<comment type="caution">
    <text evidence="1">The sequence shown here is derived from an EMBL/GenBank/DDBJ whole genome shotgun (WGS) entry which is preliminary data.</text>
</comment>
<dbReference type="GO" id="GO:0008429">
    <property type="term" value="F:phosphatidylethanolamine binding"/>
    <property type="evidence" value="ECO:0007669"/>
    <property type="project" value="TreeGrafter"/>
</dbReference>
<sequence>MWVPLSDAKSGRLHIRATWLDLGDTAASLDLQLEEIRALQSKTKNPLHSAVLMVWVDSAKKLN</sequence>
<evidence type="ECO:0000313" key="1">
    <source>
        <dbReference type="EMBL" id="KAK7079789.1"/>
    </source>
</evidence>
<organism evidence="1 2">
    <name type="scientific">Halocaridina rubra</name>
    <name type="common">Hawaiian red shrimp</name>
    <dbReference type="NCBI Taxonomy" id="373956"/>
    <lineage>
        <taxon>Eukaryota</taxon>
        <taxon>Metazoa</taxon>
        <taxon>Ecdysozoa</taxon>
        <taxon>Arthropoda</taxon>
        <taxon>Crustacea</taxon>
        <taxon>Multicrustacea</taxon>
        <taxon>Malacostraca</taxon>
        <taxon>Eumalacostraca</taxon>
        <taxon>Eucarida</taxon>
        <taxon>Decapoda</taxon>
        <taxon>Pleocyemata</taxon>
        <taxon>Caridea</taxon>
        <taxon>Atyoidea</taxon>
        <taxon>Atyidae</taxon>
        <taxon>Halocaridina</taxon>
    </lineage>
</organism>
<protein>
    <submittedName>
        <fullName evidence="1">Uncharacterized protein</fullName>
    </submittedName>
</protein>
<dbReference type="GO" id="GO:0005544">
    <property type="term" value="F:calcium-dependent phospholipid binding"/>
    <property type="evidence" value="ECO:0007669"/>
    <property type="project" value="TreeGrafter"/>
</dbReference>
<dbReference type="PANTHER" id="PTHR45761">
    <property type="entry name" value="EXTENDED SYNAPTOTAGMIN-LIKE PROTEIN 2, ISOFORM C"/>
    <property type="match status" value="1"/>
</dbReference>
<dbReference type="GO" id="GO:0005789">
    <property type="term" value="C:endoplasmic reticulum membrane"/>
    <property type="evidence" value="ECO:0007669"/>
    <property type="project" value="TreeGrafter"/>
</dbReference>
<dbReference type="EMBL" id="JAXCGZ010006397">
    <property type="protein sequence ID" value="KAK7079789.1"/>
    <property type="molecule type" value="Genomic_DNA"/>
</dbReference>
<evidence type="ECO:0000313" key="2">
    <source>
        <dbReference type="Proteomes" id="UP001381693"/>
    </source>
</evidence>
<dbReference type="PANTHER" id="PTHR45761:SF1">
    <property type="entry name" value="EXTENDED SYNAPTOTAGMIN-LIKE PROTEIN 2, ISOFORM C"/>
    <property type="match status" value="1"/>
</dbReference>
<gene>
    <name evidence="1" type="ORF">SK128_021480</name>
</gene>
<dbReference type="GO" id="GO:0035091">
    <property type="term" value="F:phosphatidylinositol binding"/>
    <property type="evidence" value="ECO:0007669"/>
    <property type="project" value="TreeGrafter"/>
</dbReference>
<dbReference type="InterPro" id="IPR051634">
    <property type="entry name" value="Extended_Synaptotagmin"/>
</dbReference>